<comment type="caution">
    <text evidence="3">The sequence shown here is derived from an EMBL/GenBank/DDBJ whole genome shotgun (WGS) entry which is preliminary data.</text>
</comment>
<dbReference type="Pfam" id="PF25209">
    <property type="entry name" value="Phage_capsid_4"/>
    <property type="match status" value="1"/>
</dbReference>
<keyword evidence="1" id="KW-0175">Coiled coil</keyword>
<feature type="region of interest" description="Disordered" evidence="2">
    <location>
        <begin position="1"/>
        <end position="23"/>
    </location>
</feature>
<dbReference type="EMBL" id="JACRSY010000037">
    <property type="protein sequence ID" value="MBC8581129.1"/>
    <property type="molecule type" value="Genomic_DNA"/>
</dbReference>
<dbReference type="RefSeq" id="WP_249333904.1">
    <property type="nucleotide sequence ID" value="NZ_JACRSY010000037.1"/>
</dbReference>
<sequence>MDKKELLKQKTQRQQALLDGARNGNRALADTEQAEFDSLQREIDTLKREIEEEERAQGSNDGIQRALQAERERYAAIAEICGTASQRGLELDMQDFIKRGLSVEQVNAEVLKRFMNMNEPISSGRSEGHLHVHKDEADKMRAAASDALQMRAFGNVENPAEGAREMRGMKLRDIAVECLQRSGVTHAYRLDDDELLRRALSPESQFASILSDTVNKSMARGNQIAQTTFERWTSIGSNPDFKGATHYQISEAGDLTRMSETGEFTFDELKDQGVKKSIATFGKKFGFTRQAMINDDLGILTKIPMLYVQSARRGINKLVYQQLMSNPTIFDNKPLFHTDHGNLGTAGALSNKTLAEMKTLMKRQKGIAGKQALNISPKFLIVPPELENEALQLLTSMALPGQQNAGVNNIWRNALELVVDAELEADGSNLLNYFLAADPMLADTIEVTYLNGDDMPKLESRMGFDFLGMEWRIYMDYGVTVTDFKGLAKNNGVALS</sequence>
<evidence type="ECO:0000256" key="1">
    <source>
        <dbReference type="SAM" id="Coils"/>
    </source>
</evidence>
<dbReference type="Proteomes" id="UP000655830">
    <property type="component" value="Unassembled WGS sequence"/>
</dbReference>
<evidence type="ECO:0000256" key="2">
    <source>
        <dbReference type="SAM" id="MobiDB-lite"/>
    </source>
</evidence>
<organism evidence="3 4">
    <name type="scientific">Zhenhengia yiwuensis</name>
    <dbReference type="NCBI Taxonomy" id="2763666"/>
    <lineage>
        <taxon>Bacteria</taxon>
        <taxon>Bacillati</taxon>
        <taxon>Bacillota</taxon>
        <taxon>Clostridia</taxon>
        <taxon>Lachnospirales</taxon>
        <taxon>Lachnospiraceae</taxon>
        <taxon>Zhenhengia</taxon>
    </lineage>
</organism>
<accession>A0A926EK87</accession>
<gene>
    <name evidence="3" type="ORF">H8718_16550</name>
</gene>
<evidence type="ECO:0000313" key="4">
    <source>
        <dbReference type="Proteomes" id="UP000655830"/>
    </source>
</evidence>
<name>A0A926EK87_9FIRM</name>
<keyword evidence="4" id="KW-1185">Reference proteome</keyword>
<evidence type="ECO:0000313" key="3">
    <source>
        <dbReference type="EMBL" id="MBC8581129.1"/>
    </source>
</evidence>
<feature type="coiled-coil region" evidence="1">
    <location>
        <begin position="29"/>
        <end position="56"/>
    </location>
</feature>
<proteinExistence type="predicted"/>
<reference evidence="3" key="1">
    <citation type="submission" date="2020-08" db="EMBL/GenBank/DDBJ databases">
        <title>Genome public.</title>
        <authorList>
            <person name="Liu C."/>
            <person name="Sun Q."/>
        </authorList>
    </citation>
    <scope>NUCLEOTIDE SEQUENCE</scope>
    <source>
        <strain evidence="3">NSJ-12</strain>
    </source>
</reference>
<dbReference type="AlphaFoldDB" id="A0A926EK87"/>
<protein>
    <submittedName>
        <fullName evidence="3">Mu-like prophage major head subunit gpT family protein</fullName>
    </submittedName>
</protein>